<evidence type="ECO:0000256" key="4">
    <source>
        <dbReference type="ARBA" id="ARBA00049426"/>
    </source>
</evidence>
<keyword evidence="3" id="KW-0119">Carbohydrate metabolism</keyword>
<organism evidence="6 7">
    <name type="scientific">Rotaria magnacalcarata</name>
    <dbReference type="NCBI Taxonomy" id="392030"/>
    <lineage>
        <taxon>Eukaryota</taxon>
        <taxon>Metazoa</taxon>
        <taxon>Spiralia</taxon>
        <taxon>Gnathifera</taxon>
        <taxon>Rotifera</taxon>
        <taxon>Eurotatoria</taxon>
        <taxon>Bdelloidea</taxon>
        <taxon>Philodinida</taxon>
        <taxon>Philodinidae</taxon>
        <taxon>Rotaria</taxon>
    </lineage>
</organism>
<dbReference type="AlphaFoldDB" id="A0A819U2S0"/>
<proteinExistence type="inferred from homology"/>
<dbReference type="InterPro" id="IPR008811">
    <property type="entry name" value="Glycosyl_hydrolases_36"/>
</dbReference>
<evidence type="ECO:0000256" key="5">
    <source>
        <dbReference type="SAM" id="SignalP"/>
    </source>
</evidence>
<dbReference type="EC" id="2.4.1.82" evidence="2"/>
<keyword evidence="5" id="KW-0732">Signal</keyword>
<evidence type="ECO:0000313" key="6">
    <source>
        <dbReference type="EMBL" id="CAF4087950.1"/>
    </source>
</evidence>
<sequence length="1074" mass="124413">MLSLFTLIPFFFLPFSYSFCCVGGPQCYLKLGFDQVVPSNRKFLETCSIVKVSSCSVFLKIDYDNQIVDISFESPLNSTESPSPLIDLFVNNQRASTILRYTVDVGVHVNNKTQLYVLLQCRTGDRCTEKELRHFWPRFISLNDRRNSFIHFYQYILLNSSNTVNCSQDQSNQTVSCLTVDSKCWASTDTQRKCIKNNEKHSNYFIYSYNKVHEPNQLTDEHVHYRLACQVNNCNSNETIKKLSELVRQFVENSRPTKNGTNRKESYSKNKHKYKEQSSSTMKLVASYFIMISVTLYWNSNNLEYQIIRDNEVWFESGPFFIHFNQTFYSSAPEQEILPMLPLYLIEQYETNGIDVVFGLFDRLSLRWSITNTSNGFVWETSFKIFREQSIILFEQYFPIDLSGMSQGNDRNTFKYSSAAFPRFKVSFNQTDQYVIDQLGHFTFLDAWDLDMRGVGLKNVFTGGLYSGNPLVLYNLTKIDSNIILSSLTNFMTNFQTRSPSLNYHLSCGLHGRVHQIVKSFSLKTILLASEPKQGINQIVKLWGKLMLQYYGKQHIKELKDLHRDFYVSKLGYYTDTGAYYWYHTESNLTYEQTFIKLKQYHVNERIPIQYYELDSYWYYKQNNYTGEHGGIMLYEPRPDVFPNGIDGLQRDVLHTPLIVHHKYYSTDNLYQNTYRFVNGSVGGVSLPLDQTFFNKIFSQVKQWGVEILIQDWLSSVYEDMPESSWDVQTAREYHIHLAQGAKQAGVKIIYCMPLNPDIMETLENTQVHYMRVSDDYSENINQWNIGRVSMITWAIGVIPFKDTFWTTSIQPESRYGNFTEPNIHLNALIALMSLGGVAISDKIGNTNITVVNRLCRSDGVLFRPERPATAMDSTFLASSGPKGEMWHTYSSDGQQSTFVEYVMITNLTEPYLFSWNELSNTEEDDNPIRIVSDMYVAFEFENPNDYYWFSSVNSSTILMPSCAQDLTTHYSPFHLYIFVPFSKISNWILFGELSKQLPITKQRFGSIQNTYDSLHVNVIGVYGEQVSITVGYSEHLFGKVDIFTVECSFISVQDISTMMITCETQTGCQCNII</sequence>
<reference evidence="6" key="1">
    <citation type="submission" date="2021-02" db="EMBL/GenBank/DDBJ databases">
        <authorList>
            <person name="Nowell W R."/>
        </authorList>
    </citation>
    <scope>NUCLEOTIDE SEQUENCE</scope>
</reference>
<evidence type="ECO:0000313" key="7">
    <source>
        <dbReference type="Proteomes" id="UP000663842"/>
    </source>
</evidence>
<comment type="caution">
    <text evidence="6">The sequence shown here is derived from an EMBL/GenBank/DDBJ whole genome shotgun (WGS) entry which is preliminary data.</text>
</comment>
<comment type="similarity">
    <text evidence="1">Belongs to the glycosyl hydrolases 36 family.</text>
</comment>
<feature type="signal peptide" evidence="5">
    <location>
        <begin position="1"/>
        <end position="18"/>
    </location>
</feature>
<dbReference type="Proteomes" id="UP000663842">
    <property type="component" value="Unassembled WGS sequence"/>
</dbReference>
<dbReference type="EMBL" id="CAJOBF010003373">
    <property type="protein sequence ID" value="CAF4087950.1"/>
    <property type="molecule type" value="Genomic_DNA"/>
</dbReference>
<protein>
    <recommendedName>
        <fullName evidence="2">galactinol--sucrose galactosyltransferase</fullName>
        <ecNumber evidence="2">2.4.1.82</ecNumber>
    </recommendedName>
</protein>
<accession>A0A819U2S0</accession>
<gene>
    <name evidence="6" type="ORF">UXM345_LOCUS21488</name>
</gene>
<dbReference type="SUPFAM" id="SSF51445">
    <property type="entry name" value="(Trans)glycosidases"/>
    <property type="match status" value="1"/>
</dbReference>
<dbReference type="Gene3D" id="3.20.20.70">
    <property type="entry name" value="Aldolase class I"/>
    <property type="match status" value="1"/>
</dbReference>
<dbReference type="InterPro" id="IPR017853">
    <property type="entry name" value="GH"/>
</dbReference>
<dbReference type="Pfam" id="PF05691">
    <property type="entry name" value="Raffinose_syn"/>
    <property type="match status" value="1"/>
</dbReference>
<evidence type="ECO:0000256" key="2">
    <source>
        <dbReference type="ARBA" id="ARBA00012708"/>
    </source>
</evidence>
<name>A0A819U2S0_9BILA</name>
<evidence type="ECO:0000256" key="3">
    <source>
        <dbReference type="ARBA" id="ARBA00023277"/>
    </source>
</evidence>
<feature type="chain" id="PRO_5032819354" description="galactinol--sucrose galactosyltransferase" evidence="5">
    <location>
        <begin position="19"/>
        <end position="1074"/>
    </location>
</feature>
<dbReference type="InterPro" id="IPR013785">
    <property type="entry name" value="Aldolase_TIM"/>
</dbReference>
<evidence type="ECO:0000256" key="1">
    <source>
        <dbReference type="ARBA" id="ARBA00007240"/>
    </source>
</evidence>
<comment type="catalytic activity">
    <reaction evidence="4">
        <text>alpha-D-galactosyl-(1-&gt;3)-1D-myo-inositol + sucrose = raffinose + myo-inositol</text>
        <dbReference type="Rhea" id="RHEA:20161"/>
        <dbReference type="ChEBI" id="CHEBI:16634"/>
        <dbReference type="ChEBI" id="CHEBI:17268"/>
        <dbReference type="ChEBI" id="CHEBI:17505"/>
        <dbReference type="ChEBI" id="CHEBI:17992"/>
        <dbReference type="EC" id="2.4.1.82"/>
    </reaction>
</comment>
<dbReference type="GO" id="GO:0047274">
    <property type="term" value="F:galactinol-sucrose galactosyltransferase activity"/>
    <property type="evidence" value="ECO:0007669"/>
    <property type="project" value="UniProtKB-EC"/>
</dbReference>